<keyword evidence="2" id="KW-1003">Cell membrane</keyword>
<accession>A0A3Q0JHS5</accession>
<dbReference type="GO" id="GO:0004984">
    <property type="term" value="F:olfactory receptor activity"/>
    <property type="evidence" value="ECO:0007669"/>
    <property type="project" value="InterPro"/>
</dbReference>
<feature type="transmembrane region" description="Helical" evidence="10">
    <location>
        <begin position="12"/>
        <end position="33"/>
    </location>
</feature>
<evidence type="ECO:0000313" key="12">
    <source>
        <dbReference type="RefSeq" id="XP_026686275.1"/>
    </source>
</evidence>
<dbReference type="KEGG" id="dci:113471363"/>
<keyword evidence="4 10" id="KW-0812">Transmembrane</keyword>
<dbReference type="GO" id="GO:0005549">
    <property type="term" value="F:odorant binding"/>
    <property type="evidence" value="ECO:0007669"/>
    <property type="project" value="InterPro"/>
</dbReference>
<feature type="transmembrane region" description="Helical" evidence="10">
    <location>
        <begin position="86"/>
        <end position="106"/>
    </location>
</feature>
<evidence type="ECO:0000256" key="7">
    <source>
        <dbReference type="ARBA" id="ARBA00023136"/>
    </source>
</evidence>
<dbReference type="AlphaFoldDB" id="A0A3Q0JHS5"/>
<sequence>MSSHIGPCSLYSSLYVLAGIISSFVWNFAPLFFSPMCPIIDPTAPLTIKNRKVMPINIWLPINIAESPAYEIIFALESYTFSMSTLLYLSIDAFFFYLIHVISGQLKLVDASFKSLFILDERLKHEHATRLRQMSKLPDAGSLTVSKSVRLEDSLRQYRHHVLNRNLNSIVKIHATVLKVFSVIDLPKVFAELEFHVSSEI</sequence>
<keyword evidence="6 10" id="KW-1133">Transmembrane helix</keyword>
<evidence type="ECO:0000256" key="5">
    <source>
        <dbReference type="ARBA" id="ARBA00022725"/>
    </source>
</evidence>
<dbReference type="PANTHER" id="PTHR21137:SF35">
    <property type="entry name" value="ODORANT RECEPTOR 19A-RELATED"/>
    <property type="match status" value="1"/>
</dbReference>
<protein>
    <submittedName>
        <fullName evidence="12">Uncharacterized protein LOC113471363</fullName>
    </submittedName>
</protein>
<evidence type="ECO:0000256" key="8">
    <source>
        <dbReference type="ARBA" id="ARBA00023170"/>
    </source>
</evidence>
<evidence type="ECO:0000256" key="6">
    <source>
        <dbReference type="ARBA" id="ARBA00022989"/>
    </source>
</evidence>
<dbReference type="GeneID" id="113471363"/>
<dbReference type="STRING" id="121845.A0A3Q0JHS5"/>
<keyword evidence="3" id="KW-0716">Sensory transduction</keyword>
<evidence type="ECO:0000256" key="9">
    <source>
        <dbReference type="ARBA" id="ARBA00023224"/>
    </source>
</evidence>
<dbReference type="PANTHER" id="PTHR21137">
    <property type="entry name" value="ODORANT RECEPTOR"/>
    <property type="match status" value="1"/>
</dbReference>
<keyword evidence="8" id="KW-0675">Receptor</keyword>
<name>A0A3Q0JHS5_DIACI</name>
<reference evidence="12" key="1">
    <citation type="submission" date="2025-08" db="UniProtKB">
        <authorList>
            <consortium name="RefSeq"/>
        </authorList>
    </citation>
    <scope>IDENTIFICATION</scope>
</reference>
<dbReference type="GO" id="GO:0007165">
    <property type="term" value="P:signal transduction"/>
    <property type="evidence" value="ECO:0007669"/>
    <property type="project" value="UniProtKB-KW"/>
</dbReference>
<evidence type="ECO:0000256" key="10">
    <source>
        <dbReference type="SAM" id="Phobius"/>
    </source>
</evidence>
<proteinExistence type="predicted"/>
<gene>
    <name evidence="12" type="primary">LOC113471363</name>
</gene>
<evidence type="ECO:0000256" key="1">
    <source>
        <dbReference type="ARBA" id="ARBA00004651"/>
    </source>
</evidence>
<keyword evidence="11" id="KW-1185">Reference proteome</keyword>
<evidence type="ECO:0000256" key="2">
    <source>
        <dbReference type="ARBA" id="ARBA00022475"/>
    </source>
</evidence>
<dbReference type="InterPro" id="IPR004117">
    <property type="entry name" value="7tm6_olfct_rcpt"/>
</dbReference>
<evidence type="ECO:0000256" key="4">
    <source>
        <dbReference type="ARBA" id="ARBA00022692"/>
    </source>
</evidence>
<dbReference type="Proteomes" id="UP000079169">
    <property type="component" value="Unplaced"/>
</dbReference>
<evidence type="ECO:0000256" key="3">
    <source>
        <dbReference type="ARBA" id="ARBA00022606"/>
    </source>
</evidence>
<dbReference type="PaxDb" id="121845-A0A3Q0JHS5"/>
<keyword evidence="9" id="KW-0807">Transducer</keyword>
<evidence type="ECO:0000313" key="11">
    <source>
        <dbReference type="Proteomes" id="UP000079169"/>
    </source>
</evidence>
<organism evidence="11 12">
    <name type="scientific">Diaphorina citri</name>
    <name type="common">Asian citrus psyllid</name>
    <dbReference type="NCBI Taxonomy" id="121845"/>
    <lineage>
        <taxon>Eukaryota</taxon>
        <taxon>Metazoa</taxon>
        <taxon>Ecdysozoa</taxon>
        <taxon>Arthropoda</taxon>
        <taxon>Hexapoda</taxon>
        <taxon>Insecta</taxon>
        <taxon>Pterygota</taxon>
        <taxon>Neoptera</taxon>
        <taxon>Paraneoptera</taxon>
        <taxon>Hemiptera</taxon>
        <taxon>Sternorrhyncha</taxon>
        <taxon>Psylloidea</taxon>
        <taxon>Psyllidae</taxon>
        <taxon>Diaphorininae</taxon>
        <taxon>Diaphorina</taxon>
    </lineage>
</organism>
<dbReference type="Pfam" id="PF02949">
    <property type="entry name" value="7tm_6"/>
    <property type="match status" value="1"/>
</dbReference>
<keyword evidence="5" id="KW-0552">Olfaction</keyword>
<dbReference type="RefSeq" id="XP_026686275.1">
    <property type="nucleotide sequence ID" value="XM_026830474.1"/>
</dbReference>
<keyword evidence="7 10" id="KW-0472">Membrane</keyword>
<dbReference type="GO" id="GO:0005886">
    <property type="term" value="C:plasma membrane"/>
    <property type="evidence" value="ECO:0007669"/>
    <property type="project" value="UniProtKB-SubCell"/>
</dbReference>
<comment type="subcellular location">
    <subcellularLocation>
        <location evidence="1">Cell membrane</location>
        <topology evidence="1">Multi-pass membrane protein</topology>
    </subcellularLocation>
</comment>